<dbReference type="Proteomes" id="UP000772434">
    <property type="component" value="Unassembled WGS sequence"/>
</dbReference>
<sequence length="274" mass="31709">MEMKYNSTLPLTNPKFSADQTLKQEVIGSTWAYWRCKHTAADLLKNLKALQKEQNPQLETQDPKTDKLTEIIRETDKFEPDLQAQEIAQETEVWQEHGGVESQVLPFNPGMDRDGCTDIDMVGPEGETSIPQDNAVQVCVEDGKRKQITMEELVKFGQNNQPPTHKRKRTMPQILPTPYLWIEGMGRHVLSDFQNYAQDISNEAVWLVKFVDREQAVKFRQTHNRTNIDSDTFHLYRATLAEYMWLKSHPKYVIDSWISGEVLSSMTQPPQLMR</sequence>
<evidence type="ECO:0000313" key="2">
    <source>
        <dbReference type="Proteomes" id="UP000772434"/>
    </source>
</evidence>
<comment type="caution">
    <text evidence="1">The sequence shown here is derived from an EMBL/GenBank/DDBJ whole genome shotgun (WGS) entry which is preliminary data.</text>
</comment>
<keyword evidence="2" id="KW-1185">Reference proteome</keyword>
<dbReference type="EMBL" id="JADNRY010000026">
    <property type="protein sequence ID" value="KAF9072167.1"/>
    <property type="molecule type" value="Genomic_DNA"/>
</dbReference>
<reference evidence="1" key="1">
    <citation type="submission" date="2020-11" db="EMBL/GenBank/DDBJ databases">
        <authorList>
            <consortium name="DOE Joint Genome Institute"/>
            <person name="Ahrendt S."/>
            <person name="Riley R."/>
            <person name="Andreopoulos W."/>
            <person name="Labutti K."/>
            <person name="Pangilinan J."/>
            <person name="Ruiz-Duenas F.J."/>
            <person name="Barrasa J.M."/>
            <person name="Sanchez-Garcia M."/>
            <person name="Camarero S."/>
            <person name="Miyauchi S."/>
            <person name="Serrano A."/>
            <person name="Linde D."/>
            <person name="Babiker R."/>
            <person name="Drula E."/>
            <person name="Ayuso-Fernandez I."/>
            <person name="Pacheco R."/>
            <person name="Padilla G."/>
            <person name="Ferreira P."/>
            <person name="Barriuso J."/>
            <person name="Kellner H."/>
            <person name="Castanera R."/>
            <person name="Alfaro M."/>
            <person name="Ramirez L."/>
            <person name="Pisabarro A.G."/>
            <person name="Kuo A."/>
            <person name="Tritt A."/>
            <person name="Lipzen A."/>
            <person name="He G."/>
            <person name="Yan M."/>
            <person name="Ng V."/>
            <person name="Cullen D."/>
            <person name="Martin F."/>
            <person name="Rosso M.-N."/>
            <person name="Henrissat B."/>
            <person name="Hibbett D."/>
            <person name="Martinez A.T."/>
            <person name="Grigoriev I.V."/>
        </authorList>
    </citation>
    <scope>NUCLEOTIDE SEQUENCE</scope>
    <source>
        <strain evidence="1">AH 40177</strain>
    </source>
</reference>
<organism evidence="1 2">
    <name type="scientific">Rhodocollybia butyracea</name>
    <dbReference type="NCBI Taxonomy" id="206335"/>
    <lineage>
        <taxon>Eukaryota</taxon>
        <taxon>Fungi</taxon>
        <taxon>Dikarya</taxon>
        <taxon>Basidiomycota</taxon>
        <taxon>Agaricomycotina</taxon>
        <taxon>Agaricomycetes</taxon>
        <taxon>Agaricomycetidae</taxon>
        <taxon>Agaricales</taxon>
        <taxon>Marasmiineae</taxon>
        <taxon>Omphalotaceae</taxon>
        <taxon>Rhodocollybia</taxon>
    </lineage>
</organism>
<accession>A0A9P5UAM0</accession>
<protein>
    <submittedName>
        <fullName evidence="1">Uncharacterized protein</fullName>
    </submittedName>
</protein>
<name>A0A9P5UAM0_9AGAR</name>
<proteinExistence type="predicted"/>
<evidence type="ECO:0000313" key="1">
    <source>
        <dbReference type="EMBL" id="KAF9072167.1"/>
    </source>
</evidence>
<gene>
    <name evidence="1" type="ORF">BDP27DRAFT_1361231</name>
</gene>
<dbReference type="AlphaFoldDB" id="A0A9P5UAM0"/>